<dbReference type="GO" id="GO:0005525">
    <property type="term" value="F:GTP binding"/>
    <property type="evidence" value="ECO:0007669"/>
    <property type="project" value="UniProtKB-KW"/>
</dbReference>
<gene>
    <name evidence="8" type="ORF">BD626DRAFT_398518</name>
</gene>
<evidence type="ECO:0000256" key="4">
    <source>
        <dbReference type="ARBA" id="ARBA00023224"/>
    </source>
</evidence>
<dbReference type="STRING" id="97359.A0A550CMY3"/>
<keyword evidence="9" id="KW-1185">Reference proteome</keyword>
<dbReference type="PANTHER" id="PTHR10218:SF360">
    <property type="entry name" value="GUANINE NUCLEOTIDE-BINDING PROTEIN SUBUNIT ALPHA HOMOLOG"/>
    <property type="match status" value="1"/>
</dbReference>
<feature type="binding site" evidence="6">
    <location>
        <position position="299"/>
    </location>
    <ligand>
        <name>Mg(2+)</name>
        <dbReference type="ChEBI" id="CHEBI:18420"/>
    </ligand>
</feature>
<evidence type="ECO:0000313" key="8">
    <source>
        <dbReference type="EMBL" id="TRM66158.1"/>
    </source>
</evidence>
<dbReference type="GO" id="GO:0005834">
    <property type="term" value="C:heterotrimeric G-protein complex"/>
    <property type="evidence" value="ECO:0007669"/>
    <property type="project" value="TreeGrafter"/>
</dbReference>
<keyword evidence="2 5" id="KW-0547">Nucleotide-binding</keyword>
<evidence type="ECO:0000256" key="5">
    <source>
        <dbReference type="PIRSR" id="PIRSR601019-1"/>
    </source>
</evidence>
<keyword evidence="1 6" id="KW-0479">Metal-binding</keyword>
<evidence type="ECO:0000256" key="2">
    <source>
        <dbReference type="ARBA" id="ARBA00022741"/>
    </source>
</evidence>
<dbReference type="GO" id="GO:0001664">
    <property type="term" value="F:G protein-coupled receptor binding"/>
    <property type="evidence" value="ECO:0007669"/>
    <property type="project" value="TreeGrafter"/>
</dbReference>
<dbReference type="SUPFAM" id="SSF52540">
    <property type="entry name" value="P-loop containing nucleoside triphosphate hydrolases"/>
    <property type="match status" value="1"/>
</dbReference>
<dbReference type="InterPro" id="IPR001019">
    <property type="entry name" value="Gprotein_alpha_su"/>
</dbReference>
<dbReference type="FunFam" id="3.40.50.300:FF:000692">
    <property type="entry name" value="Guanine nucleotide-binding protein subunit alpha"/>
    <property type="match status" value="1"/>
</dbReference>
<dbReference type="PROSITE" id="PS51882">
    <property type="entry name" value="G_ALPHA"/>
    <property type="match status" value="1"/>
</dbReference>
<feature type="binding site" evidence="5">
    <location>
        <begin position="396"/>
        <end position="399"/>
    </location>
    <ligand>
        <name>GTP</name>
        <dbReference type="ChEBI" id="CHEBI:37565"/>
    </ligand>
</feature>
<keyword evidence="3 5" id="KW-0342">GTP-binding</keyword>
<feature type="compositionally biased region" description="Basic and acidic residues" evidence="7">
    <location>
        <begin position="1"/>
        <end position="12"/>
    </location>
</feature>
<sequence length="484" mass="55068">MPRHSFTDRDPLDALLAPPPDETPQEREKRIAAEVEAKRVSDEIDAQLNRECEREKRNAPAVRVLLLGQSESGKSTTLKNFQLISSAKAFQRERPMWGNVIRLNVVKAMLMILDILNQLQAGAETWEDESKRIELTPDVLMLKQRLAPLYQVEESFVAILSPGFKADKSRSKLRDNVFNINVNSEKFGLTRLWGGNNVRESIDGAPDVIDHTTDGESQEMTQPRSGRATNDDPAHVLHMLAADMIALWSHPTVKKLIRVRDLKVADVDRGGYFLDRLETITYPGYQPADEDILRARIKTMGISEHRFRLKTGPMGNLTTSEWRVFDVGGARSMVPAAWAPYFDDIDAIIFLAPISCYDETLEEDPTVNRLEDSMKLWRTICETPLLKNTDLILFLNKCDVMQEKLRVVPFSQHVVSYKGRDDDFEGCSNYLKRKFGQVHKSHSPQQRPFYCHMTSVTDTKSTHAILGNVKDLLVRKNLLNSHLV</sequence>
<dbReference type="Pfam" id="PF00503">
    <property type="entry name" value="G-alpha"/>
    <property type="match status" value="1"/>
</dbReference>
<dbReference type="EMBL" id="VDMD01000004">
    <property type="protein sequence ID" value="TRM66158.1"/>
    <property type="molecule type" value="Genomic_DNA"/>
</dbReference>
<evidence type="ECO:0000256" key="6">
    <source>
        <dbReference type="PIRSR" id="PIRSR601019-2"/>
    </source>
</evidence>
<feature type="binding site" evidence="5">
    <location>
        <begin position="293"/>
        <end position="299"/>
    </location>
    <ligand>
        <name>GTP</name>
        <dbReference type="ChEBI" id="CHEBI:37565"/>
    </ligand>
</feature>
<dbReference type="SMART" id="SM00275">
    <property type="entry name" value="G_alpha"/>
    <property type="match status" value="1"/>
</dbReference>
<proteinExistence type="predicted"/>
<keyword evidence="6" id="KW-0460">Magnesium</keyword>
<evidence type="ECO:0000256" key="1">
    <source>
        <dbReference type="ARBA" id="ARBA00022723"/>
    </source>
</evidence>
<feature type="region of interest" description="Disordered" evidence="7">
    <location>
        <begin position="204"/>
        <end position="230"/>
    </location>
</feature>
<evidence type="ECO:0000256" key="3">
    <source>
        <dbReference type="ARBA" id="ARBA00023134"/>
    </source>
</evidence>
<dbReference type="GO" id="GO:0007188">
    <property type="term" value="P:adenylate cyclase-modulating G protein-coupled receptor signaling pathway"/>
    <property type="evidence" value="ECO:0007669"/>
    <property type="project" value="TreeGrafter"/>
</dbReference>
<dbReference type="PRINTS" id="PR00318">
    <property type="entry name" value="GPROTEINA"/>
</dbReference>
<protein>
    <submittedName>
        <fullName evidence="8">Guanine nucleotide binding protein, alpha subunit</fullName>
    </submittedName>
</protein>
<dbReference type="OrthoDB" id="5817230at2759"/>
<organism evidence="8 9">
    <name type="scientific">Schizophyllum amplum</name>
    <dbReference type="NCBI Taxonomy" id="97359"/>
    <lineage>
        <taxon>Eukaryota</taxon>
        <taxon>Fungi</taxon>
        <taxon>Dikarya</taxon>
        <taxon>Basidiomycota</taxon>
        <taxon>Agaricomycotina</taxon>
        <taxon>Agaricomycetes</taxon>
        <taxon>Agaricomycetidae</taxon>
        <taxon>Agaricales</taxon>
        <taxon>Schizophyllaceae</taxon>
        <taxon>Schizophyllum</taxon>
    </lineage>
</organism>
<name>A0A550CMY3_9AGAR</name>
<accession>A0A550CMY3</accession>
<dbReference type="Gene3D" id="3.40.50.300">
    <property type="entry name" value="P-loop containing nucleotide triphosphate hydrolases"/>
    <property type="match status" value="2"/>
</dbReference>
<dbReference type="GO" id="GO:0005737">
    <property type="term" value="C:cytoplasm"/>
    <property type="evidence" value="ECO:0007669"/>
    <property type="project" value="TreeGrafter"/>
</dbReference>
<dbReference type="InterPro" id="IPR011025">
    <property type="entry name" value="GproteinA_insert"/>
</dbReference>
<evidence type="ECO:0000256" key="7">
    <source>
        <dbReference type="SAM" id="MobiDB-lite"/>
    </source>
</evidence>
<dbReference type="GO" id="GO:0031683">
    <property type="term" value="F:G-protein beta/gamma-subunit complex binding"/>
    <property type="evidence" value="ECO:0007669"/>
    <property type="project" value="InterPro"/>
</dbReference>
<dbReference type="Proteomes" id="UP000320762">
    <property type="component" value="Unassembled WGS sequence"/>
</dbReference>
<evidence type="ECO:0000313" key="9">
    <source>
        <dbReference type="Proteomes" id="UP000320762"/>
    </source>
</evidence>
<keyword evidence="4" id="KW-0807">Transducer</keyword>
<dbReference type="AlphaFoldDB" id="A0A550CMY3"/>
<feature type="compositionally biased region" description="Polar residues" evidence="7">
    <location>
        <begin position="218"/>
        <end position="228"/>
    </location>
</feature>
<dbReference type="PANTHER" id="PTHR10218">
    <property type="entry name" value="GTP-BINDING PROTEIN ALPHA SUBUNIT"/>
    <property type="match status" value="1"/>
</dbReference>
<feature type="region of interest" description="Disordered" evidence="7">
    <location>
        <begin position="1"/>
        <end position="30"/>
    </location>
</feature>
<comment type="caution">
    <text evidence="8">The sequence shown here is derived from an EMBL/GenBank/DDBJ whole genome shotgun (WGS) entry which is preliminary data.</text>
</comment>
<dbReference type="SUPFAM" id="SSF47895">
    <property type="entry name" value="Transducin (alpha subunit), insertion domain"/>
    <property type="match status" value="1"/>
</dbReference>
<reference evidence="8 9" key="1">
    <citation type="journal article" date="2019" name="New Phytol.">
        <title>Comparative genomics reveals unique wood-decay strategies and fruiting body development in the Schizophyllaceae.</title>
        <authorList>
            <person name="Almasi E."/>
            <person name="Sahu N."/>
            <person name="Krizsan K."/>
            <person name="Balint B."/>
            <person name="Kovacs G.M."/>
            <person name="Kiss B."/>
            <person name="Cseklye J."/>
            <person name="Drula E."/>
            <person name="Henrissat B."/>
            <person name="Nagy I."/>
            <person name="Chovatia M."/>
            <person name="Adam C."/>
            <person name="LaButti K."/>
            <person name="Lipzen A."/>
            <person name="Riley R."/>
            <person name="Grigoriev I.V."/>
            <person name="Nagy L.G."/>
        </authorList>
    </citation>
    <scope>NUCLEOTIDE SEQUENCE [LARGE SCALE GENOMIC DNA]</scope>
    <source>
        <strain evidence="8 9">NL-1724</strain>
    </source>
</reference>
<dbReference type="InterPro" id="IPR027417">
    <property type="entry name" value="P-loop_NTPase"/>
</dbReference>
<dbReference type="CDD" id="cd00066">
    <property type="entry name" value="G-alpha"/>
    <property type="match status" value="1"/>
</dbReference>
<dbReference type="GO" id="GO:0003924">
    <property type="term" value="F:GTPase activity"/>
    <property type="evidence" value="ECO:0007669"/>
    <property type="project" value="InterPro"/>
</dbReference>
<dbReference type="GO" id="GO:0046872">
    <property type="term" value="F:metal ion binding"/>
    <property type="evidence" value="ECO:0007669"/>
    <property type="project" value="UniProtKB-KW"/>
</dbReference>